<evidence type="ECO:0000256" key="2">
    <source>
        <dbReference type="ARBA" id="ARBA00023134"/>
    </source>
</evidence>
<name>A0A9W4XSV1_9PLEO</name>
<dbReference type="PANTHER" id="PTHR11566:SF66">
    <property type="entry name" value="INTERFERON-INDUCED GTP-BINDING PROTEIN MX"/>
    <property type="match status" value="1"/>
</dbReference>
<keyword evidence="2" id="KW-0342">GTP-binding</keyword>
<dbReference type="GO" id="GO:0016020">
    <property type="term" value="C:membrane"/>
    <property type="evidence" value="ECO:0007669"/>
    <property type="project" value="TreeGrafter"/>
</dbReference>
<dbReference type="GO" id="GO:0005874">
    <property type="term" value="C:microtubule"/>
    <property type="evidence" value="ECO:0007669"/>
    <property type="project" value="TreeGrafter"/>
</dbReference>
<dbReference type="PROSITE" id="PS51718">
    <property type="entry name" value="G_DYNAMIN_2"/>
    <property type="match status" value="1"/>
</dbReference>
<dbReference type="GO" id="GO:0016559">
    <property type="term" value="P:peroxisome fission"/>
    <property type="evidence" value="ECO:0007669"/>
    <property type="project" value="TreeGrafter"/>
</dbReference>
<dbReference type="GO" id="GO:0048312">
    <property type="term" value="P:intracellular distribution of mitochondria"/>
    <property type="evidence" value="ECO:0007669"/>
    <property type="project" value="TreeGrafter"/>
</dbReference>
<sequence>MIYILNRKHFHLYIEVDFLRAAKSRMGDFMMSDIHQNEIPTTMTTTTSLEALQSSEQRELMDLVDRLRRAGLSTLLQLPQIVVCGDQSSGKSSVLEAITEIPFPRKENLCTRFATEISLRRDIEESISCKINPDETRQDHEMDRLRSFSRTIQDFGELPSLIDEATEAMGLGPSKAFSKDVLCIEICGPNRPQLTLIDLPGLIHASNKSQSEEDVELIKSLVKDYISKQRTIMLAVVSAKNDYANQIILKMCREFDTKGARTLGIITKPDFLRPGSENESTWLDLASNKDIFFEIGWHLLKNRADDQHSISFDQRNLEEQAFFKAGNYTSLPRSMMGVHHLRERLSVLLFDHLRKALPDLEDELNSMLSKTLAELETLGKCRDSLADQRIFLAELATSASNIIRMGCDGIYEAPFFGSIDVDAPVDAQQNFVRLRAVVQHLNIVFADKIRLNGHTFEIEKEYEEIHEDDINHDEPWVTARKRIRKTTQKPIKMRRQQAIKWVNQIQ</sequence>
<accession>A0A9W4XSV1</accession>
<proteinExistence type="predicted"/>
<dbReference type="OrthoDB" id="415706at2759"/>
<protein>
    <recommendedName>
        <fullName evidence="3">Dynamin-type G domain-containing protein</fullName>
    </recommendedName>
</protein>
<dbReference type="EMBL" id="CAOQHR010000013">
    <property type="protein sequence ID" value="CAI6342333.1"/>
    <property type="molecule type" value="Genomic_DNA"/>
</dbReference>
<dbReference type="InterPro" id="IPR030381">
    <property type="entry name" value="G_DYNAMIN_dom"/>
</dbReference>
<organism evidence="4 5">
    <name type="scientific">Periconia digitata</name>
    <dbReference type="NCBI Taxonomy" id="1303443"/>
    <lineage>
        <taxon>Eukaryota</taxon>
        <taxon>Fungi</taxon>
        <taxon>Dikarya</taxon>
        <taxon>Ascomycota</taxon>
        <taxon>Pezizomycotina</taxon>
        <taxon>Dothideomycetes</taxon>
        <taxon>Pleosporomycetidae</taxon>
        <taxon>Pleosporales</taxon>
        <taxon>Massarineae</taxon>
        <taxon>Periconiaceae</taxon>
        <taxon>Periconia</taxon>
    </lineage>
</organism>
<dbReference type="PANTHER" id="PTHR11566">
    <property type="entry name" value="DYNAMIN"/>
    <property type="match status" value="1"/>
</dbReference>
<dbReference type="Proteomes" id="UP001152607">
    <property type="component" value="Unassembled WGS sequence"/>
</dbReference>
<evidence type="ECO:0000313" key="4">
    <source>
        <dbReference type="EMBL" id="CAI6342333.1"/>
    </source>
</evidence>
<dbReference type="GO" id="GO:0008017">
    <property type="term" value="F:microtubule binding"/>
    <property type="evidence" value="ECO:0007669"/>
    <property type="project" value="TreeGrafter"/>
</dbReference>
<reference evidence="4" key="1">
    <citation type="submission" date="2023-01" db="EMBL/GenBank/DDBJ databases">
        <authorList>
            <person name="Van Ghelder C."/>
            <person name="Rancurel C."/>
        </authorList>
    </citation>
    <scope>NUCLEOTIDE SEQUENCE</scope>
    <source>
        <strain evidence="4">CNCM I-4278</strain>
    </source>
</reference>
<dbReference type="GO" id="GO:0003924">
    <property type="term" value="F:GTPase activity"/>
    <property type="evidence" value="ECO:0007669"/>
    <property type="project" value="InterPro"/>
</dbReference>
<dbReference type="Gene3D" id="3.40.50.300">
    <property type="entry name" value="P-loop containing nucleotide triphosphate hydrolases"/>
    <property type="match status" value="1"/>
</dbReference>
<dbReference type="GO" id="GO:0000266">
    <property type="term" value="P:mitochondrial fission"/>
    <property type="evidence" value="ECO:0007669"/>
    <property type="project" value="TreeGrafter"/>
</dbReference>
<dbReference type="InterPro" id="IPR001401">
    <property type="entry name" value="Dynamin_GTPase"/>
</dbReference>
<dbReference type="InterPro" id="IPR045063">
    <property type="entry name" value="Dynamin_N"/>
</dbReference>
<dbReference type="AlphaFoldDB" id="A0A9W4XSV1"/>
<dbReference type="InterPro" id="IPR022812">
    <property type="entry name" value="Dynamin"/>
</dbReference>
<dbReference type="CDD" id="cd08771">
    <property type="entry name" value="DLP_1"/>
    <property type="match status" value="1"/>
</dbReference>
<dbReference type="Pfam" id="PF00350">
    <property type="entry name" value="Dynamin_N"/>
    <property type="match status" value="1"/>
</dbReference>
<dbReference type="InterPro" id="IPR027417">
    <property type="entry name" value="P-loop_NTPase"/>
</dbReference>
<keyword evidence="1" id="KW-0547">Nucleotide-binding</keyword>
<dbReference type="Pfam" id="PF01031">
    <property type="entry name" value="Dynamin_M"/>
    <property type="match status" value="1"/>
</dbReference>
<dbReference type="InterPro" id="IPR000375">
    <property type="entry name" value="Dynamin_stalk"/>
</dbReference>
<dbReference type="FunFam" id="3.40.50.300:FF:001425">
    <property type="entry name" value="Dynamin GTPase, putative"/>
    <property type="match status" value="1"/>
</dbReference>
<dbReference type="SUPFAM" id="SSF52540">
    <property type="entry name" value="P-loop containing nucleoside triphosphate hydrolases"/>
    <property type="match status" value="1"/>
</dbReference>
<gene>
    <name evidence="4" type="ORF">PDIGIT_LOCUS15539</name>
</gene>
<feature type="domain" description="Dynamin-type G" evidence="3">
    <location>
        <begin position="75"/>
        <end position="358"/>
    </location>
</feature>
<dbReference type="GO" id="GO:0005525">
    <property type="term" value="F:GTP binding"/>
    <property type="evidence" value="ECO:0007669"/>
    <property type="project" value="InterPro"/>
</dbReference>
<keyword evidence="5" id="KW-1185">Reference proteome</keyword>
<evidence type="ECO:0000259" key="3">
    <source>
        <dbReference type="PROSITE" id="PS51718"/>
    </source>
</evidence>
<dbReference type="GO" id="GO:0005739">
    <property type="term" value="C:mitochondrion"/>
    <property type="evidence" value="ECO:0007669"/>
    <property type="project" value="TreeGrafter"/>
</dbReference>
<evidence type="ECO:0000256" key="1">
    <source>
        <dbReference type="ARBA" id="ARBA00022741"/>
    </source>
</evidence>
<evidence type="ECO:0000313" key="5">
    <source>
        <dbReference type="Proteomes" id="UP001152607"/>
    </source>
</evidence>
<comment type="caution">
    <text evidence="4">The sequence shown here is derived from an EMBL/GenBank/DDBJ whole genome shotgun (WGS) entry which is preliminary data.</text>
</comment>
<dbReference type="GO" id="GO:0006897">
    <property type="term" value="P:endocytosis"/>
    <property type="evidence" value="ECO:0007669"/>
    <property type="project" value="TreeGrafter"/>
</dbReference>
<dbReference type="PRINTS" id="PR00195">
    <property type="entry name" value="DYNAMIN"/>
</dbReference>
<dbReference type="SMART" id="SM00053">
    <property type="entry name" value="DYNc"/>
    <property type="match status" value="1"/>
</dbReference>